<keyword evidence="6 13" id="KW-0808">Transferase</keyword>
<feature type="domain" description="Enolpyruvate transferase" evidence="14">
    <location>
        <begin position="404"/>
        <end position="824"/>
    </location>
</feature>
<comment type="similarity">
    <text evidence="3 13">Belongs to the EPSP synthase family.</text>
</comment>
<dbReference type="GO" id="GO:0009073">
    <property type="term" value="P:aromatic amino acid family biosynthetic process"/>
    <property type="evidence" value="ECO:0007669"/>
    <property type="project" value="UniProtKB-UniRule"/>
</dbReference>
<sequence length="838" mass="90360">MDDTTGLTRIAILGRESIIVDFNIWCSFVAQDLISNIPSSTYVLITDTNISPIYVPVFQQAFQSISCELQSSPRILTHAIPPGETSKGRETKAEIEDWMLSENCTRDTVIIALGGGVIGDMIGYVAATFMRGVRFVQVPTTLLAMVDSSIGGKTAIDTPMGKNLIGAFWQPERIYIDLKFLETLPPREFTNGMAEVIKTAAIWDEAEFCALEDNASLIMSTINDKISLGSKNRLNSIRALLKRIVLGSASVKAKVVSEDERESGLRNLLNFGHSIGHAYEAILTPQILHGEAVAIGMVKEAELARYLGVLRPGAVARLTKCISSYGLPTSLQDSRIQKLTAGKLCPSDLVLKKMGVDKKNDGRKKKIVLLSSIGKTHEQKASFVNDNDIEIILSDGIEVTPGVPKSLTTEVIPPGSKSISNRALMLAALGNGPCRIKNLLHSDDTEFMLAAIMKLGGATFSWEEAGEVLVVHGNGGNLRANPSELYIGNAGTASRFLTTLATLCKPSIASSTVLTGNSRMKTRPIGPLVDSLRTNGVDIRYIEKPHSLPLEIPASGGFDGGEIELSATISSQYVSSILMCAPYARKPVTLRLVGGKPISQTYIDMTAAMMASFGINIVRSKTEEHTYHIPKGIYINPDEYLVESDASSATYPLAVAAISGTTCTVPNIGSSSLQGDARFATEVLRPMGCNVIQTLNSTTVTGPEPGSLVAIDEIDMEPMTDAFLTASSLAAVAKGTTRIRGIANQRVKECNRIVAIKDQLAKFGVTCRELKDGIEIDGQLASDLDIPQNGVECYDDHRVAMSFSVLSLAVSRSVIIKERECVKKHGLVGGTFYLYRFE</sequence>
<comment type="cofactor">
    <cofactor evidence="1">
        <name>Zn(2+)</name>
        <dbReference type="ChEBI" id="CHEBI:29105"/>
    </cofactor>
</comment>
<evidence type="ECO:0000256" key="9">
    <source>
        <dbReference type="ARBA" id="ARBA00022833"/>
    </source>
</evidence>
<dbReference type="Pfam" id="PF24621">
    <property type="entry name" value="DHQS_C"/>
    <property type="match status" value="1"/>
</dbReference>
<evidence type="ECO:0000256" key="13">
    <source>
        <dbReference type="RuleBase" id="RU004164"/>
    </source>
</evidence>
<keyword evidence="5 13" id="KW-0028">Amino-acid biosynthesis</keyword>
<comment type="pathway">
    <text evidence="2 13">Metabolic intermediate biosynthesis; chorismate biosynthesis; chorismate from D-erythrose 4-phosphate and phosphoenolpyruvate: step 6/7.</text>
</comment>
<dbReference type="NCBIfam" id="TIGR01356">
    <property type="entry name" value="aroA"/>
    <property type="match status" value="1"/>
</dbReference>
<evidence type="ECO:0000313" key="17">
    <source>
        <dbReference type="EMBL" id="EPQ67540.1"/>
    </source>
</evidence>
<dbReference type="CDD" id="cd08195">
    <property type="entry name" value="DHQS"/>
    <property type="match status" value="1"/>
</dbReference>
<evidence type="ECO:0000256" key="2">
    <source>
        <dbReference type="ARBA" id="ARBA00004811"/>
    </source>
</evidence>
<keyword evidence="8" id="KW-0547">Nucleotide-binding</keyword>
<dbReference type="CDD" id="cd01556">
    <property type="entry name" value="EPSP_synthase"/>
    <property type="match status" value="1"/>
</dbReference>
<dbReference type="SUPFAM" id="SSF56796">
    <property type="entry name" value="Dehydroquinate synthase-like"/>
    <property type="match status" value="1"/>
</dbReference>
<gene>
    <name evidence="17" type="ORF">BGT96224_4947</name>
</gene>
<dbReference type="GO" id="GO:0003866">
    <property type="term" value="F:3-phosphoshikimate 1-carboxyvinyltransferase activity"/>
    <property type="evidence" value="ECO:0007669"/>
    <property type="project" value="UniProtKB-UniRule"/>
</dbReference>
<evidence type="ECO:0000256" key="4">
    <source>
        <dbReference type="ARBA" id="ARBA00012450"/>
    </source>
</evidence>
<dbReference type="GO" id="GO:0046872">
    <property type="term" value="F:metal ion binding"/>
    <property type="evidence" value="ECO:0007669"/>
    <property type="project" value="UniProtKB-KW"/>
</dbReference>
<dbReference type="Pfam" id="PF00275">
    <property type="entry name" value="EPSP_synthase"/>
    <property type="match status" value="1"/>
</dbReference>
<dbReference type="SUPFAM" id="SSF55205">
    <property type="entry name" value="EPT/RTPC-like"/>
    <property type="match status" value="1"/>
</dbReference>
<evidence type="ECO:0000256" key="8">
    <source>
        <dbReference type="ARBA" id="ARBA00022741"/>
    </source>
</evidence>
<evidence type="ECO:0000256" key="12">
    <source>
        <dbReference type="ARBA" id="ARBA00044633"/>
    </source>
</evidence>
<dbReference type="InterPro" id="IPR006264">
    <property type="entry name" value="EPSP_synthase"/>
</dbReference>
<dbReference type="InterPro" id="IPR056179">
    <property type="entry name" value="DHQS_C"/>
</dbReference>
<dbReference type="Gene3D" id="1.20.1090.10">
    <property type="entry name" value="Dehydroquinate synthase-like - alpha domain"/>
    <property type="match status" value="1"/>
</dbReference>
<dbReference type="InterPro" id="IPR013792">
    <property type="entry name" value="RNA3'P_cycl/enolpyr_Trfase_a/b"/>
</dbReference>
<dbReference type="OrthoDB" id="197068at2759"/>
<evidence type="ECO:0000256" key="5">
    <source>
        <dbReference type="ARBA" id="ARBA00022605"/>
    </source>
</evidence>
<dbReference type="PANTHER" id="PTHR21090">
    <property type="entry name" value="AROM/DEHYDROQUINATE SYNTHASE"/>
    <property type="match status" value="1"/>
</dbReference>
<dbReference type="GO" id="GO:0000166">
    <property type="term" value="F:nucleotide binding"/>
    <property type="evidence" value="ECO:0007669"/>
    <property type="project" value="UniProtKB-KW"/>
</dbReference>
<evidence type="ECO:0000256" key="1">
    <source>
        <dbReference type="ARBA" id="ARBA00001947"/>
    </source>
</evidence>
<keyword evidence="7" id="KW-0479">Metal-binding</keyword>
<dbReference type="FunFam" id="3.65.10.10:FF:000007">
    <property type="entry name" value="Pentafunctional AROM polypeptide"/>
    <property type="match status" value="1"/>
</dbReference>
<dbReference type="InterPro" id="IPR001986">
    <property type="entry name" value="Enolpyruvate_Tfrase_dom"/>
</dbReference>
<dbReference type="UniPathway" id="UPA00053">
    <property type="reaction ID" value="UER00089"/>
</dbReference>
<dbReference type="PROSITE" id="PS00104">
    <property type="entry name" value="EPSP_SYNTHASE_1"/>
    <property type="match status" value="1"/>
</dbReference>
<dbReference type="FunFam" id="3.40.50.1970:FF:000007">
    <property type="entry name" value="Pentafunctional AROM polypeptide"/>
    <property type="match status" value="1"/>
</dbReference>
<evidence type="ECO:0000259" key="16">
    <source>
        <dbReference type="Pfam" id="PF24621"/>
    </source>
</evidence>
<dbReference type="GO" id="GO:0005737">
    <property type="term" value="C:cytoplasm"/>
    <property type="evidence" value="ECO:0007669"/>
    <property type="project" value="InterPro"/>
</dbReference>
<keyword evidence="11" id="KW-0456">Lyase</keyword>
<keyword evidence="9" id="KW-0862">Zinc</keyword>
<proteinExistence type="inferred from homology"/>
<dbReference type="PROSITE" id="PS00885">
    <property type="entry name" value="EPSP_SYNTHASE_2"/>
    <property type="match status" value="1"/>
</dbReference>
<dbReference type="GO" id="GO:0003856">
    <property type="term" value="F:3-dehydroquinate synthase activity"/>
    <property type="evidence" value="ECO:0007669"/>
    <property type="project" value="InterPro"/>
</dbReference>
<dbReference type="FunFam" id="1.20.1090.10:FF:000007">
    <property type="entry name" value="Pentafunctional AROM polypeptide"/>
    <property type="match status" value="1"/>
</dbReference>
<reference evidence="18" key="1">
    <citation type="journal article" date="2013" name="Nat. Genet.">
        <title>The wheat powdery mildew genome shows the unique evolution of an obligate biotroph.</title>
        <authorList>
            <person name="Wicker T."/>
            <person name="Oberhaensli S."/>
            <person name="Parlange F."/>
            <person name="Buchmann J.P."/>
            <person name="Shatalina M."/>
            <person name="Roffler S."/>
            <person name="Ben-David R."/>
            <person name="Dolezel J."/>
            <person name="Simkova H."/>
            <person name="Schulze-Lefert P."/>
            <person name="Spanu P.D."/>
            <person name="Bruggmann R."/>
            <person name="Amselem J."/>
            <person name="Quesneville H."/>
            <person name="Ver Loren van Themaat E."/>
            <person name="Paape T."/>
            <person name="Shimizu K.K."/>
            <person name="Keller B."/>
        </authorList>
    </citation>
    <scope>NUCLEOTIDE SEQUENCE [LARGE SCALE GENOMIC DNA]</scope>
    <source>
        <strain evidence="18">96224</strain>
    </source>
</reference>
<evidence type="ECO:0000256" key="10">
    <source>
        <dbReference type="ARBA" id="ARBA00023141"/>
    </source>
</evidence>
<protein>
    <recommendedName>
        <fullName evidence="4 13">3-phosphoshikimate 1-carboxyvinyltransferase</fullName>
        <ecNumber evidence="4 13">2.5.1.19</ecNumber>
    </recommendedName>
</protein>
<dbReference type="GO" id="GO:0008652">
    <property type="term" value="P:amino acid biosynthetic process"/>
    <property type="evidence" value="ECO:0007669"/>
    <property type="project" value="UniProtKB-KW"/>
</dbReference>
<dbReference type="NCBIfam" id="TIGR01357">
    <property type="entry name" value="aroB"/>
    <property type="match status" value="1"/>
</dbReference>
<comment type="catalytic activity">
    <reaction evidence="12">
        <text>3-phosphoshikimate + phosphoenolpyruvate = 5-O-(1-carboxyvinyl)-3-phosphoshikimate + phosphate</text>
        <dbReference type="Rhea" id="RHEA:21256"/>
        <dbReference type="ChEBI" id="CHEBI:43474"/>
        <dbReference type="ChEBI" id="CHEBI:57701"/>
        <dbReference type="ChEBI" id="CHEBI:58702"/>
        <dbReference type="ChEBI" id="CHEBI:145989"/>
        <dbReference type="EC" id="2.5.1.19"/>
    </reaction>
    <physiologicalReaction direction="left-to-right" evidence="12">
        <dbReference type="Rhea" id="RHEA:21257"/>
    </physiologicalReaction>
</comment>
<dbReference type="Proteomes" id="UP000053110">
    <property type="component" value="Unassembled WGS sequence"/>
</dbReference>
<dbReference type="InterPro" id="IPR023193">
    <property type="entry name" value="EPSP_synthase_CS"/>
</dbReference>
<dbReference type="InterPro" id="IPR016037">
    <property type="entry name" value="DHQ_synth_AroB"/>
</dbReference>
<keyword evidence="10 13" id="KW-0057">Aromatic amino acid biosynthesis</keyword>
<evidence type="ECO:0000256" key="6">
    <source>
        <dbReference type="ARBA" id="ARBA00022679"/>
    </source>
</evidence>
<dbReference type="Gene3D" id="3.40.50.1970">
    <property type="match status" value="1"/>
</dbReference>
<evidence type="ECO:0000259" key="15">
    <source>
        <dbReference type="Pfam" id="PF01761"/>
    </source>
</evidence>
<feature type="domain" description="3-dehydroquinate synthase N-terminal" evidence="15">
    <location>
        <begin position="79"/>
        <end position="190"/>
    </location>
</feature>
<organism evidence="17 18">
    <name type="scientific">Blumeria graminis f. sp. tritici 96224</name>
    <dbReference type="NCBI Taxonomy" id="1268274"/>
    <lineage>
        <taxon>Eukaryota</taxon>
        <taxon>Fungi</taxon>
        <taxon>Dikarya</taxon>
        <taxon>Ascomycota</taxon>
        <taxon>Pezizomycotina</taxon>
        <taxon>Leotiomycetes</taxon>
        <taxon>Erysiphales</taxon>
        <taxon>Erysiphaceae</taxon>
        <taxon>Blumeria</taxon>
    </lineage>
</organism>
<evidence type="ECO:0000256" key="7">
    <source>
        <dbReference type="ARBA" id="ARBA00022723"/>
    </source>
</evidence>
<evidence type="ECO:0000256" key="11">
    <source>
        <dbReference type="ARBA" id="ARBA00023239"/>
    </source>
</evidence>
<dbReference type="EC" id="2.5.1.19" evidence="4 13"/>
<dbReference type="InterPro" id="IPR030960">
    <property type="entry name" value="DHQS/DOIS_N"/>
</dbReference>
<feature type="domain" description="3-dehydroquinate synthase C-terminal" evidence="16">
    <location>
        <begin position="192"/>
        <end position="339"/>
    </location>
</feature>
<dbReference type="Pfam" id="PF01761">
    <property type="entry name" value="DHQ_synthase"/>
    <property type="match status" value="1"/>
</dbReference>
<evidence type="ECO:0000313" key="18">
    <source>
        <dbReference type="Proteomes" id="UP000053110"/>
    </source>
</evidence>
<dbReference type="AlphaFoldDB" id="A0A656KPN0"/>
<dbReference type="EMBL" id="KE373475">
    <property type="protein sequence ID" value="EPQ67540.1"/>
    <property type="molecule type" value="Genomic_DNA"/>
</dbReference>
<dbReference type="InterPro" id="IPR036968">
    <property type="entry name" value="Enolpyruvate_Tfrase_sf"/>
</dbReference>
<dbReference type="HAMAP" id="MF_00210">
    <property type="entry name" value="EPSP_synth"/>
    <property type="match status" value="1"/>
</dbReference>
<dbReference type="Gene3D" id="3.65.10.10">
    <property type="entry name" value="Enolpyruvate transferase domain"/>
    <property type="match status" value="2"/>
</dbReference>
<dbReference type="PANTHER" id="PTHR21090:SF5">
    <property type="entry name" value="PENTAFUNCTIONAL AROM POLYPEPTIDE"/>
    <property type="match status" value="1"/>
</dbReference>
<accession>A0A656KPN0</accession>
<evidence type="ECO:0000256" key="3">
    <source>
        <dbReference type="ARBA" id="ARBA00009948"/>
    </source>
</evidence>
<dbReference type="GO" id="GO:0009423">
    <property type="term" value="P:chorismate biosynthetic process"/>
    <property type="evidence" value="ECO:0007669"/>
    <property type="project" value="UniProtKB-UniRule"/>
</dbReference>
<name>A0A656KPN0_BLUGR</name>
<evidence type="ECO:0000259" key="14">
    <source>
        <dbReference type="Pfam" id="PF00275"/>
    </source>
</evidence>